<dbReference type="GO" id="GO:0022900">
    <property type="term" value="P:electron transport chain"/>
    <property type="evidence" value="ECO:0007669"/>
    <property type="project" value="InterPro"/>
</dbReference>
<keyword evidence="10" id="KW-0496">Mitochondrion</keyword>
<evidence type="ECO:0000256" key="11">
    <source>
        <dbReference type="ARBA" id="ARBA00023136"/>
    </source>
</evidence>
<name>A9UPB0_MONBE</name>
<dbReference type="InParanoid" id="A9UPB0"/>
<comment type="function">
    <text evidence="1">Accessory subunit of the mitochondrial membrane respiratory chain NADH dehydrogenase (Complex I), that is believed not to be involved in catalysis. Complex I functions in the transfer of electrons from NADH to the respiratory chain. The immediate electron acceptor for the enzyme is believed to be ubiquinone.</text>
</comment>
<dbReference type="RefSeq" id="XP_001742606.1">
    <property type="nucleotide sequence ID" value="XM_001742554.1"/>
</dbReference>
<dbReference type="InterPro" id="IPR012576">
    <property type="entry name" value="NDUFB3"/>
</dbReference>
<keyword evidence="7" id="KW-0999">Mitochondrion inner membrane</keyword>
<keyword evidence="11 12" id="KW-0472">Membrane</keyword>
<dbReference type="EMBL" id="CH991543">
    <property type="protein sequence ID" value="EDQ92844.1"/>
    <property type="molecule type" value="Genomic_DNA"/>
</dbReference>
<organism evidence="13 14">
    <name type="scientific">Monosiga brevicollis</name>
    <name type="common">Choanoflagellate</name>
    <dbReference type="NCBI Taxonomy" id="81824"/>
    <lineage>
        <taxon>Eukaryota</taxon>
        <taxon>Choanoflagellata</taxon>
        <taxon>Craspedida</taxon>
        <taxon>Salpingoecidae</taxon>
        <taxon>Monosiga</taxon>
    </lineage>
</organism>
<evidence type="ECO:0000256" key="3">
    <source>
        <dbReference type="ARBA" id="ARBA00005667"/>
    </source>
</evidence>
<evidence type="ECO:0000256" key="5">
    <source>
        <dbReference type="ARBA" id="ARBA00022660"/>
    </source>
</evidence>
<keyword evidence="9 12" id="KW-1133">Transmembrane helix</keyword>
<dbReference type="Proteomes" id="UP000001357">
    <property type="component" value="Unassembled WGS sequence"/>
</dbReference>
<evidence type="ECO:0000256" key="6">
    <source>
        <dbReference type="ARBA" id="ARBA00022692"/>
    </source>
</evidence>
<dbReference type="GeneID" id="5887399"/>
<protein>
    <submittedName>
        <fullName evidence="13">Uncharacterized protein</fullName>
    </submittedName>
</protein>
<evidence type="ECO:0000313" key="13">
    <source>
        <dbReference type="EMBL" id="EDQ92844.1"/>
    </source>
</evidence>
<dbReference type="KEGG" id="mbr:MONBRDRAFT_35474"/>
<evidence type="ECO:0000313" key="14">
    <source>
        <dbReference type="Proteomes" id="UP000001357"/>
    </source>
</evidence>
<dbReference type="STRING" id="81824.A9UPB0"/>
<dbReference type="OMA" id="WRYASNI"/>
<gene>
    <name evidence="13" type="ORF">MONBRDRAFT_35474</name>
</gene>
<dbReference type="GO" id="GO:0005743">
    <property type="term" value="C:mitochondrial inner membrane"/>
    <property type="evidence" value="ECO:0007669"/>
    <property type="project" value="UniProtKB-SubCell"/>
</dbReference>
<keyword evidence="8" id="KW-0249">Electron transport</keyword>
<evidence type="ECO:0000256" key="7">
    <source>
        <dbReference type="ARBA" id="ARBA00022792"/>
    </source>
</evidence>
<keyword evidence="4" id="KW-0813">Transport</keyword>
<sequence length="54" mass="5893">MSDPWARYEAWRTAGGIGRNANMMRLLPGFLIGTGLFVVAVGVESVMSKGQKKH</sequence>
<evidence type="ECO:0000256" key="1">
    <source>
        <dbReference type="ARBA" id="ARBA00003195"/>
    </source>
</evidence>
<keyword evidence="6 12" id="KW-0812">Transmembrane</keyword>
<comment type="subcellular location">
    <subcellularLocation>
        <location evidence="2">Mitochondrion inner membrane</location>
        <topology evidence="2">Single-pass membrane protein</topology>
        <orientation evidence="2">Matrix side</orientation>
    </subcellularLocation>
</comment>
<dbReference type="Pfam" id="PF08122">
    <property type="entry name" value="NDUF_B12"/>
    <property type="match status" value="1"/>
</dbReference>
<evidence type="ECO:0000256" key="2">
    <source>
        <dbReference type="ARBA" id="ARBA00004298"/>
    </source>
</evidence>
<dbReference type="AlphaFoldDB" id="A9UPB0"/>
<evidence type="ECO:0000256" key="8">
    <source>
        <dbReference type="ARBA" id="ARBA00022982"/>
    </source>
</evidence>
<keyword evidence="14" id="KW-1185">Reference proteome</keyword>
<feature type="transmembrane region" description="Helical" evidence="12">
    <location>
        <begin position="26"/>
        <end position="47"/>
    </location>
</feature>
<proteinExistence type="inferred from homology"/>
<dbReference type="GO" id="GO:0045271">
    <property type="term" value="C:respiratory chain complex I"/>
    <property type="evidence" value="ECO:0000318"/>
    <property type="project" value="GO_Central"/>
</dbReference>
<evidence type="ECO:0000256" key="9">
    <source>
        <dbReference type="ARBA" id="ARBA00022989"/>
    </source>
</evidence>
<comment type="similarity">
    <text evidence="3">Belongs to the complex I NDUFB3 subunit family.</text>
</comment>
<evidence type="ECO:0000256" key="4">
    <source>
        <dbReference type="ARBA" id="ARBA00022448"/>
    </source>
</evidence>
<keyword evidence="5" id="KW-0679">Respiratory chain</keyword>
<dbReference type="FunCoup" id="A9UPB0">
    <property type="interactions" value="216"/>
</dbReference>
<accession>A9UPB0</accession>
<evidence type="ECO:0000256" key="12">
    <source>
        <dbReference type="SAM" id="Phobius"/>
    </source>
</evidence>
<evidence type="ECO:0000256" key="10">
    <source>
        <dbReference type="ARBA" id="ARBA00023128"/>
    </source>
</evidence>
<reference evidence="13 14" key="1">
    <citation type="journal article" date="2008" name="Nature">
        <title>The genome of the choanoflagellate Monosiga brevicollis and the origin of metazoans.</title>
        <authorList>
            <consortium name="JGI Sequencing"/>
            <person name="King N."/>
            <person name="Westbrook M.J."/>
            <person name="Young S.L."/>
            <person name="Kuo A."/>
            <person name="Abedin M."/>
            <person name="Chapman J."/>
            <person name="Fairclough S."/>
            <person name="Hellsten U."/>
            <person name="Isogai Y."/>
            <person name="Letunic I."/>
            <person name="Marr M."/>
            <person name="Pincus D."/>
            <person name="Putnam N."/>
            <person name="Rokas A."/>
            <person name="Wright K.J."/>
            <person name="Zuzow R."/>
            <person name="Dirks W."/>
            <person name="Good M."/>
            <person name="Goodstein D."/>
            <person name="Lemons D."/>
            <person name="Li W."/>
            <person name="Lyons J.B."/>
            <person name="Morris A."/>
            <person name="Nichols S."/>
            <person name="Richter D.J."/>
            <person name="Salamov A."/>
            <person name="Bork P."/>
            <person name="Lim W.A."/>
            <person name="Manning G."/>
            <person name="Miller W.T."/>
            <person name="McGinnis W."/>
            <person name="Shapiro H."/>
            <person name="Tjian R."/>
            <person name="Grigoriev I.V."/>
            <person name="Rokhsar D."/>
        </authorList>
    </citation>
    <scope>NUCLEOTIDE SEQUENCE [LARGE SCALE GENOMIC DNA]</scope>
    <source>
        <strain evidence="14">MX1 / ATCC 50154</strain>
    </source>
</reference>